<name>A0ABY8VFB1_9CORY</name>
<evidence type="ECO:0000256" key="2">
    <source>
        <dbReference type="HAMAP-Rule" id="MF_01074"/>
    </source>
</evidence>
<keyword evidence="2" id="KW-0456">Lyase</keyword>
<dbReference type="HAMAP" id="MF_01074">
    <property type="entry name" value="LarC"/>
    <property type="match status" value="1"/>
</dbReference>
<evidence type="ECO:0000313" key="4">
    <source>
        <dbReference type="Proteomes" id="UP001225598"/>
    </source>
</evidence>
<evidence type="ECO:0000256" key="1">
    <source>
        <dbReference type="ARBA" id="ARBA00022596"/>
    </source>
</evidence>
<keyword evidence="4" id="KW-1185">Reference proteome</keyword>
<keyword evidence="1 2" id="KW-0533">Nickel</keyword>
<reference evidence="3 4" key="1">
    <citation type="submission" date="2023-05" db="EMBL/GenBank/DDBJ databases">
        <title>Corynebacterium suedekumii sp. nov. and Corynebacterium breve sp. nov. isolated from raw cow's milk.</title>
        <authorList>
            <person name="Baer M.K."/>
            <person name="Mehl L."/>
            <person name="Hellmuth R."/>
            <person name="Marke G."/>
            <person name="Lipski A."/>
        </authorList>
    </citation>
    <scope>NUCLEOTIDE SEQUENCE [LARGE SCALE GENOMIC DNA]</scope>
    <source>
        <strain evidence="3 4">R4</strain>
    </source>
</reference>
<gene>
    <name evidence="2 3" type="primary">larC</name>
    <name evidence="3" type="ORF">QP027_12090</name>
</gene>
<comment type="similarity">
    <text evidence="2">Belongs to the LarC family.</text>
</comment>
<proteinExistence type="inferred from homology"/>
<dbReference type="RefSeq" id="WP_284825117.1">
    <property type="nucleotide sequence ID" value="NZ_CP126969.1"/>
</dbReference>
<comment type="catalytic activity">
    <reaction evidence="2">
        <text>Ni(II)-pyridinium-3,5-bisthiocarboxylate mononucleotide = pyridinium-3,5-bisthiocarboxylate mononucleotide + Ni(2+)</text>
        <dbReference type="Rhea" id="RHEA:54784"/>
        <dbReference type="ChEBI" id="CHEBI:49786"/>
        <dbReference type="ChEBI" id="CHEBI:137372"/>
        <dbReference type="ChEBI" id="CHEBI:137373"/>
        <dbReference type="EC" id="4.99.1.12"/>
    </reaction>
</comment>
<dbReference type="PANTHER" id="PTHR36566:SF1">
    <property type="entry name" value="PYRIDINIUM-3,5-BISTHIOCARBOXYLIC ACID MONONUCLEOTIDE NICKEL INSERTION PROTEIN"/>
    <property type="match status" value="1"/>
</dbReference>
<protein>
    <recommendedName>
        <fullName evidence="2">Pyridinium-3,5-bisthiocarboxylic acid mononucleotide nickel insertion protein</fullName>
        <shortName evidence="2">P2TMN nickel insertion protein</shortName>
        <ecNumber evidence="2">4.99.1.12</ecNumber>
    </recommendedName>
    <alternativeName>
        <fullName evidence="2">Nickel-pincer cofactor biosynthesis protein LarC</fullName>
    </alternativeName>
</protein>
<sequence length="392" mass="41521">MIWIDATAGVAGDMLLGALVDAGAPLQALQTAVDAVVPGSVRLSANPVTRAGQRATKVNVDMLVDDPPHRTWATIKEMLGAAELDSDTREAALGVFELIAQAEARVHGVDPETVHFHEVGALDSIADVVGVCEGMRLLGAKTVVASPIALGSGRIPAAHGDIPVPVPAVAELMLGWPALAGGEGELATPTGVALVRHFAPTVGAMPDGTVRTVGVGAGSKDFPARPNIVRVFVLEAANPDTGTLTQLEANVDDMDPRVWPVVVDKLLDAGAKDAWLTHIQMKKGRPAHTIHVLTDDAEAAKDILFTHTTTFGVRSWTVQREGLDRHFDAVVIDGHEIRVKVGSRDGVEQTRQPEFEDVRQAAEALGITVKEMLARVAEHSARVTLREARPRT</sequence>
<accession>A0ABY8VFB1</accession>
<dbReference type="EMBL" id="CP126969">
    <property type="protein sequence ID" value="WIM67792.1"/>
    <property type="molecule type" value="Genomic_DNA"/>
</dbReference>
<comment type="function">
    <text evidence="2">Involved in the biosynthesis of a nickel-pincer cofactor ((SCS)Ni(II) pincer complex). Binds Ni(2+), and functions in nickel delivery to pyridinium-3,5-bisthiocarboxylic acid mononucleotide (P2TMN), to form the mature cofactor. Is thus probably required for the activation of nickel-pincer cofactor-dependent enzymes.</text>
</comment>
<evidence type="ECO:0000313" key="3">
    <source>
        <dbReference type="EMBL" id="WIM67792.1"/>
    </source>
</evidence>
<organism evidence="3 4">
    <name type="scientific">Corynebacterium breve</name>
    <dbReference type="NCBI Taxonomy" id="3049799"/>
    <lineage>
        <taxon>Bacteria</taxon>
        <taxon>Bacillati</taxon>
        <taxon>Actinomycetota</taxon>
        <taxon>Actinomycetes</taxon>
        <taxon>Mycobacteriales</taxon>
        <taxon>Corynebacteriaceae</taxon>
        <taxon>Corynebacterium</taxon>
    </lineage>
</organism>
<dbReference type="Gene3D" id="3.10.20.300">
    <property type="entry name" value="mk0293 like domain"/>
    <property type="match status" value="1"/>
</dbReference>
<dbReference type="Gene3D" id="3.30.70.1380">
    <property type="entry name" value="Transcriptional regulatory protein pf0864 domain like"/>
    <property type="match status" value="1"/>
</dbReference>
<dbReference type="PANTHER" id="PTHR36566">
    <property type="entry name" value="NICKEL INSERTION PROTEIN-RELATED"/>
    <property type="match status" value="1"/>
</dbReference>
<dbReference type="Proteomes" id="UP001225598">
    <property type="component" value="Chromosome"/>
</dbReference>
<dbReference type="Pfam" id="PF01969">
    <property type="entry name" value="Ni_insertion"/>
    <property type="match status" value="1"/>
</dbReference>
<dbReference type="NCBIfam" id="TIGR00299">
    <property type="entry name" value="nickel pincer cofactor biosynthesis protein LarC"/>
    <property type="match status" value="1"/>
</dbReference>
<dbReference type="EC" id="4.99.1.12" evidence="2"/>
<dbReference type="InterPro" id="IPR002822">
    <property type="entry name" value="Ni_insertion"/>
</dbReference>